<comment type="caution">
    <text evidence="1">The sequence shown here is derived from an EMBL/GenBank/DDBJ whole genome shotgun (WGS) entry which is preliminary data.</text>
</comment>
<proteinExistence type="predicted"/>
<dbReference type="EMBL" id="JACHXF010000018">
    <property type="protein sequence ID" value="MBB3099339.1"/>
    <property type="molecule type" value="Genomic_DNA"/>
</dbReference>
<reference evidence="1 2" key="1">
    <citation type="submission" date="2020-08" db="EMBL/GenBank/DDBJ databases">
        <title>Genomic Encyclopedia of Type Strains, Phase III (KMG-III): the genomes of soil and plant-associated and newly described type strains.</title>
        <authorList>
            <person name="Whitman W."/>
        </authorList>
    </citation>
    <scope>NUCLEOTIDE SEQUENCE [LARGE SCALE GENOMIC DNA]</scope>
    <source>
        <strain evidence="1 2">CECT 3287</strain>
    </source>
</reference>
<name>A0A7W5FI59_9ACTN</name>
<accession>A0A7W5FI59</accession>
<dbReference type="AlphaFoldDB" id="A0A7W5FI59"/>
<sequence>MTDRQHSKPIRLASVALYAMVAGNIPRAQSAFERLATECPDGIIDALIGWCDTVLAHINGGTWDFSPMRVIPMAVETGELGGDLEAPKQWAMDLIQARGNGDQAAFEALLRKVAEVPDGWERGRYGSALLEICAMSIRTLPSGLTRLGRS</sequence>
<dbReference type="Proteomes" id="UP000590749">
    <property type="component" value="Unassembled WGS sequence"/>
</dbReference>
<protein>
    <submittedName>
        <fullName evidence="1">Uncharacterized protein</fullName>
    </submittedName>
</protein>
<keyword evidence="2" id="KW-1185">Reference proteome</keyword>
<gene>
    <name evidence="1" type="ORF">FHR83_007045</name>
</gene>
<evidence type="ECO:0000313" key="2">
    <source>
        <dbReference type="Proteomes" id="UP000590749"/>
    </source>
</evidence>
<evidence type="ECO:0000313" key="1">
    <source>
        <dbReference type="EMBL" id="MBB3099339.1"/>
    </source>
</evidence>
<organism evidence="1 2">
    <name type="scientific">Actinoplanes campanulatus</name>
    <dbReference type="NCBI Taxonomy" id="113559"/>
    <lineage>
        <taxon>Bacteria</taxon>
        <taxon>Bacillati</taxon>
        <taxon>Actinomycetota</taxon>
        <taxon>Actinomycetes</taxon>
        <taxon>Micromonosporales</taxon>
        <taxon>Micromonosporaceae</taxon>
        <taxon>Actinoplanes</taxon>
    </lineage>
</organism>
<dbReference type="RefSeq" id="WP_183225400.1">
    <property type="nucleotide sequence ID" value="NZ_BMPW01000021.1"/>
</dbReference>